<accession>A0A1I6M1D6</accession>
<dbReference type="Proteomes" id="UP000199024">
    <property type="component" value="Unassembled WGS sequence"/>
</dbReference>
<dbReference type="STRING" id="474950.SAMN05421771_1661"/>
<protein>
    <submittedName>
        <fullName evidence="1">Uncharacterized protein</fullName>
    </submittedName>
</protein>
<proteinExistence type="predicted"/>
<evidence type="ECO:0000313" key="2">
    <source>
        <dbReference type="Proteomes" id="UP000199024"/>
    </source>
</evidence>
<dbReference type="AlphaFoldDB" id="A0A1I6M1D6"/>
<name>A0A1I6M1D6_9BACT</name>
<evidence type="ECO:0000313" key="1">
    <source>
        <dbReference type="EMBL" id="SFS09529.1"/>
    </source>
</evidence>
<gene>
    <name evidence="1" type="ORF">SAMN05421771_1661</name>
</gene>
<organism evidence="1 2">
    <name type="scientific">Granulicella pectinivorans</name>
    <dbReference type="NCBI Taxonomy" id="474950"/>
    <lineage>
        <taxon>Bacteria</taxon>
        <taxon>Pseudomonadati</taxon>
        <taxon>Acidobacteriota</taxon>
        <taxon>Terriglobia</taxon>
        <taxon>Terriglobales</taxon>
        <taxon>Acidobacteriaceae</taxon>
        <taxon>Granulicella</taxon>
    </lineage>
</organism>
<dbReference type="EMBL" id="FOZL01000001">
    <property type="protein sequence ID" value="SFS09529.1"/>
    <property type="molecule type" value="Genomic_DNA"/>
</dbReference>
<dbReference type="RefSeq" id="WP_217644092.1">
    <property type="nucleotide sequence ID" value="NZ_FOZL01000001.1"/>
</dbReference>
<keyword evidence="2" id="KW-1185">Reference proteome</keyword>
<reference evidence="1 2" key="1">
    <citation type="submission" date="2016-10" db="EMBL/GenBank/DDBJ databases">
        <authorList>
            <person name="de Groot N.N."/>
        </authorList>
    </citation>
    <scope>NUCLEOTIDE SEQUENCE [LARGE SCALE GENOMIC DNA]</scope>
    <source>
        <strain evidence="1 2">DSM 21001</strain>
    </source>
</reference>
<sequence>MRQYRAPNNRNVFLRVDGYDGKEGPPPVYDFKKFDQSQMIAASKSLRHLGRRSNSMEEAANEVVAYLYKAFLQEGKGESACALVRCFKTERYGALPDDLKQAARAGMDGAELEPSMPCLVLLASRGVRPEWNDRHRSKAHKAIPATMMAEAPMIARLIEQMGLEAENLQEQVPDRLVALERRSFNVFHVIEARGSRFVPAQEEFVIPYGVRSVIGFGGVLPGGELFCVLIFSTVRIEEVVAELFPTLGLGVKMALLGHVGRRIFSN</sequence>